<dbReference type="InterPro" id="IPR013325">
    <property type="entry name" value="RNA_pol_sigma_r2"/>
</dbReference>
<dbReference type="PANTHER" id="PTHR43133">
    <property type="entry name" value="RNA POLYMERASE ECF-TYPE SIGMA FACTO"/>
    <property type="match status" value="1"/>
</dbReference>
<dbReference type="GO" id="GO:0016987">
    <property type="term" value="F:sigma factor activity"/>
    <property type="evidence" value="ECO:0007669"/>
    <property type="project" value="UniProtKB-KW"/>
</dbReference>
<dbReference type="InterPro" id="IPR014284">
    <property type="entry name" value="RNA_pol_sigma-70_dom"/>
</dbReference>
<name>A0A2T3HQ28_9SPHI</name>
<dbReference type="InterPro" id="IPR039425">
    <property type="entry name" value="RNA_pol_sigma-70-like"/>
</dbReference>
<keyword evidence="4" id="KW-0804">Transcription</keyword>
<protein>
    <submittedName>
        <fullName evidence="7">RNA polymerase sigma-70 factor</fullName>
    </submittedName>
</protein>
<dbReference type="InterPro" id="IPR007627">
    <property type="entry name" value="RNA_pol_sigma70_r2"/>
</dbReference>
<evidence type="ECO:0000256" key="2">
    <source>
        <dbReference type="ARBA" id="ARBA00023015"/>
    </source>
</evidence>
<evidence type="ECO:0000259" key="5">
    <source>
        <dbReference type="Pfam" id="PF04542"/>
    </source>
</evidence>
<organism evidence="7 8">
    <name type="scientific">Pedobacter yulinensis</name>
    <dbReference type="NCBI Taxonomy" id="2126353"/>
    <lineage>
        <taxon>Bacteria</taxon>
        <taxon>Pseudomonadati</taxon>
        <taxon>Bacteroidota</taxon>
        <taxon>Sphingobacteriia</taxon>
        <taxon>Sphingobacteriales</taxon>
        <taxon>Sphingobacteriaceae</taxon>
        <taxon>Pedobacter</taxon>
    </lineage>
</organism>
<keyword evidence="2" id="KW-0805">Transcription regulation</keyword>
<evidence type="ECO:0000313" key="8">
    <source>
        <dbReference type="Proteomes" id="UP000240912"/>
    </source>
</evidence>
<dbReference type="GO" id="GO:0003677">
    <property type="term" value="F:DNA binding"/>
    <property type="evidence" value="ECO:0007669"/>
    <property type="project" value="InterPro"/>
</dbReference>
<feature type="domain" description="RNA polymerase sigma factor 70 region 4 type 2" evidence="6">
    <location>
        <begin position="125"/>
        <end position="175"/>
    </location>
</feature>
<feature type="domain" description="RNA polymerase sigma-70 region 2" evidence="5">
    <location>
        <begin position="22"/>
        <end position="85"/>
    </location>
</feature>
<dbReference type="OrthoDB" id="665981at2"/>
<evidence type="ECO:0000256" key="4">
    <source>
        <dbReference type="ARBA" id="ARBA00023163"/>
    </source>
</evidence>
<dbReference type="GO" id="GO:0006352">
    <property type="term" value="P:DNA-templated transcription initiation"/>
    <property type="evidence" value="ECO:0007669"/>
    <property type="project" value="InterPro"/>
</dbReference>
<evidence type="ECO:0000313" key="7">
    <source>
        <dbReference type="EMBL" id="PST84493.1"/>
    </source>
</evidence>
<dbReference type="Pfam" id="PF04542">
    <property type="entry name" value="Sigma70_r2"/>
    <property type="match status" value="1"/>
</dbReference>
<dbReference type="NCBIfam" id="TIGR02937">
    <property type="entry name" value="sigma70-ECF"/>
    <property type="match status" value="1"/>
</dbReference>
<dbReference type="EMBL" id="PYLS01000004">
    <property type="protein sequence ID" value="PST84493.1"/>
    <property type="molecule type" value="Genomic_DNA"/>
</dbReference>
<dbReference type="InterPro" id="IPR036388">
    <property type="entry name" value="WH-like_DNA-bd_sf"/>
</dbReference>
<dbReference type="PANTHER" id="PTHR43133:SF46">
    <property type="entry name" value="RNA POLYMERASE SIGMA-70 FACTOR ECF SUBFAMILY"/>
    <property type="match status" value="1"/>
</dbReference>
<dbReference type="SUPFAM" id="SSF88659">
    <property type="entry name" value="Sigma3 and sigma4 domains of RNA polymerase sigma factors"/>
    <property type="match status" value="1"/>
</dbReference>
<evidence type="ECO:0000256" key="3">
    <source>
        <dbReference type="ARBA" id="ARBA00023082"/>
    </source>
</evidence>
<reference evidence="7 8" key="1">
    <citation type="submission" date="2018-03" db="EMBL/GenBank/DDBJ databases">
        <authorList>
            <person name="Keele B.F."/>
        </authorList>
    </citation>
    <scope>NUCLEOTIDE SEQUENCE [LARGE SCALE GENOMIC DNA]</scope>
    <source>
        <strain evidence="7 8">YL28-9</strain>
    </source>
</reference>
<dbReference type="InterPro" id="IPR013324">
    <property type="entry name" value="RNA_pol_sigma_r3/r4-like"/>
</dbReference>
<comment type="similarity">
    <text evidence="1">Belongs to the sigma-70 factor family. ECF subfamily.</text>
</comment>
<evidence type="ECO:0000256" key="1">
    <source>
        <dbReference type="ARBA" id="ARBA00010641"/>
    </source>
</evidence>
<sequence length="195" mass="22919">MRTDHELWENIGEGDERAFAELFNRYSSRTYSYAFYQLKDAVVCEQIVHDVFLTLWNNRSRLEVRSFSAYLKSAALYRVYKHIKASKVIPIDYQEDVTAHHVTAAFSVRSEAVDQFEYDDIRHRLNTYLDFLPKRCREIFVLSREKSMSNEEIADQLGISKRTVENQLTYALRHLRSSFKEVSVLFVILKTLSGS</sequence>
<dbReference type="NCBIfam" id="TIGR02985">
    <property type="entry name" value="Sig70_bacteroi1"/>
    <property type="match status" value="1"/>
</dbReference>
<evidence type="ECO:0000259" key="6">
    <source>
        <dbReference type="Pfam" id="PF08281"/>
    </source>
</evidence>
<proteinExistence type="inferred from homology"/>
<comment type="caution">
    <text evidence="7">The sequence shown here is derived from an EMBL/GenBank/DDBJ whole genome shotgun (WGS) entry which is preliminary data.</text>
</comment>
<keyword evidence="3" id="KW-0731">Sigma factor</keyword>
<gene>
    <name evidence="7" type="ORF">C7T94_04015</name>
</gene>
<dbReference type="Gene3D" id="1.10.10.10">
    <property type="entry name" value="Winged helix-like DNA-binding domain superfamily/Winged helix DNA-binding domain"/>
    <property type="match status" value="1"/>
</dbReference>
<dbReference type="Gene3D" id="1.10.1740.10">
    <property type="match status" value="1"/>
</dbReference>
<dbReference type="RefSeq" id="WP_107214661.1">
    <property type="nucleotide sequence ID" value="NZ_KZ686268.1"/>
</dbReference>
<dbReference type="Proteomes" id="UP000240912">
    <property type="component" value="Unassembled WGS sequence"/>
</dbReference>
<keyword evidence="8" id="KW-1185">Reference proteome</keyword>
<dbReference type="InterPro" id="IPR014327">
    <property type="entry name" value="RNA_pol_sigma70_bacteroid"/>
</dbReference>
<dbReference type="Pfam" id="PF08281">
    <property type="entry name" value="Sigma70_r4_2"/>
    <property type="match status" value="1"/>
</dbReference>
<dbReference type="AlphaFoldDB" id="A0A2T3HQ28"/>
<dbReference type="InterPro" id="IPR013249">
    <property type="entry name" value="RNA_pol_sigma70_r4_t2"/>
</dbReference>
<accession>A0A2T3HQ28</accession>
<dbReference type="SUPFAM" id="SSF88946">
    <property type="entry name" value="Sigma2 domain of RNA polymerase sigma factors"/>
    <property type="match status" value="1"/>
</dbReference>